<name>A0A6N9UTE9_9ACTN</name>
<evidence type="ECO:0000313" key="2">
    <source>
        <dbReference type="EMBL" id="NEB21005.1"/>
    </source>
</evidence>
<proteinExistence type="predicted"/>
<feature type="region of interest" description="Disordered" evidence="1">
    <location>
        <begin position="47"/>
        <end position="105"/>
    </location>
</feature>
<dbReference type="EMBL" id="JAAGMB010000721">
    <property type="protein sequence ID" value="NEB21005.1"/>
    <property type="molecule type" value="Genomic_DNA"/>
</dbReference>
<organism evidence="2 3">
    <name type="scientific">Streptomyces coelicoflavus</name>
    <dbReference type="NCBI Taxonomy" id="285562"/>
    <lineage>
        <taxon>Bacteria</taxon>
        <taxon>Bacillati</taxon>
        <taxon>Actinomycetota</taxon>
        <taxon>Actinomycetes</taxon>
        <taxon>Kitasatosporales</taxon>
        <taxon>Streptomycetaceae</taxon>
        <taxon>Streptomyces</taxon>
    </lineage>
</organism>
<dbReference type="AlphaFoldDB" id="A0A6N9UTE9"/>
<comment type="caution">
    <text evidence="2">The sequence shown here is derived from an EMBL/GenBank/DDBJ whole genome shotgun (WGS) entry which is preliminary data.</text>
</comment>
<dbReference type="Proteomes" id="UP000469545">
    <property type="component" value="Unassembled WGS sequence"/>
</dbReference>
<accession>A0A6N9UTE9</accession>
<feature type="compositionally biased region" description="Low complexity" evidence="1">
    <location>
        <begin position="74"/>
        <end position="97"/>
    </location>
</feature>
<gene>
    <name evidence="2" type="ORF">G3I46_31660</name>
</gene>
<keyword evidence="3" id="KW-1185">Reference proteome</keyword>
<evidence type="ECO:0000256" key="1">
    <source>
        <dbReference type="SAM" id="MobiDB-lite"/>
    </source>
</evidence>
<feature type="region of interest" description="Disordered" evidence="1">
    <location>
        <begin position="1"/>
        <end position="24"/>
    </location>
</feature>
<feature type="non-terminal residue" evidence="2">
    <location>
        <position position="1"/>
    </location>
</feature>
<evidence type="ECO:0000313" key="3">
    <source>
        <dbReference type="Proteomes" id="UP000469545"/>
    </source>
</evidence>
<sequence>GSPAGTRPSAGGLPDEGARNSARNWWATRGAATLHHDPATGTYTVAMLPGPDGQPAPTGTWDRTARPKGDPEGPATDPAAFAANSAAARGADRPAQPVTESADAT</sequence>
<feature type="non-terminal residue" evidence="2">
    <location>
        <position position="105"/>
    </location>
</feature>
<protein>
    <submittedName>
        <fullName evidence="2">Uncharacterized protein</fullName>
    </submittedName>
</protein>
<reference evidence="2 3" key="1">
    <citation type="submission" date="2020-01" db="EMBL/GenBank/DDBJ databases">
        <title>Insect and environment-associated Actinomycetes.</title>
        <authorList>
            <person name="Currrie C."/>
            <person name="Chevrette M."/>
            <person name="Carlson C."/>
            <person name="Stubbendieck R."/>
            <person name="Wendt-Pienkowski E."/>
        </authorList>
    </citation>
    <scope>NUCLEOTIDE SEQUENCE [LARGE SCALE GENOMIC DNA]</scope>
    <source>
        <strain evidence="2 3">SID14172</strain>
    </source>
</reference>